<dbReference type="InterPro" id="IPR036409">
    <property type="entry name" value="Aldolase_II/adducin_N_sf"/>
</dbReference>
<feature type="domain" description="Class II aldolase/adducin N-terminal" evidence="3">
    <location>
        <begin position="9"/>
        <end position="185"/>
    </location>
</feature>
<reference evidence="4 5" key="1">
    <citation type="journal article" date="2014" name="Nature">
        <title>An environmental bacterial taxon with a large and distinct metabolic repertoire.</title>
        <authorList>
            <person name="Wilson M.C."/>
            <person name="Mori T."/>
            <person name="Ruckert C."/>
            <person name="Uria A.R."/>
            <person name="Helf M.J."/>
            <person name="Takada K."/>
            <person name="Gernert C."/>
            <person name="Steffens U.A."/>
            <person name="Heycke N."/>
            <person name="Schmitt S."/>
            <person name="Rinke C."/>
            <person name="Helfrich E.J."/>
            <person name="Brachmann A.O."/>
            <person name="Gurgui C."/>
            <person name="Wakimoto T."/>
            <person name="Kracht M."/>
            <person name="Crusemann M."/>
            <person name="Hentschel U."/>
            <person name="Abe I."/>
            <person name="Matsunaga S."/>
            <person name="Kalinowski J."/>
            <person name="Takeyama H."/>
            <person name="Piel J."/>
        </authorList>
    </citation>
    <scope>NUCLEOTIDE SEQUENCE [LARGE SCALE GENOMIC DNA]</scope>
    <source>
        <strain evidence="5">TSY2</strain>
    </source>
</reference>
<dbReference type="PANTHER" id="PTHR22789:SF0">
    <property type="entry name" value="3-OXO-TETRONATE 4-PHOSPHATE DECARBOXYLASE-RELATED"/>
    <property type="match status" value="1"/>
</dbReference>
<comment type="caution">
    <text evidence="4">The sequence shown here is derived from an EMBL/GenBank/DDBJ whole genome shotgun (WGS) entry which is preliminary data.</text>
</comment>
<dbReference type="EMBL" id="AZHX01000262">
    <property type="protein sequence ID" value="ETX08253.1"/>
    <property type="molecule type" value="Genomic_DNA"/>
</dbReference>
<proteinExistence type="predicted"/>
<accession>W4MDH9</accession>
<dbReference type="InterPro" id="IPR050197">
    <property type="entry name" value="Aldolase_class_II_sugar_metab"/>
</dbReference>
<protein>
    <recommendedName>
        <fullName evidence="3">Class II aldolase/adducin N-terminal domain-containing protein</fullName>
    </recommendedName>
</protein>
<evidence type="ECO:0000259" key="3">
    <source>
        <dbReference type="SMART" id="SM01007"/>
    </source>
</evidence>
<keyword evidence="5" id="KW-1185">Reference proteome</keyword>
<dbReference type="GO" id="GO:0019323">
    <property type="term" value="P:pentose catabolic process"/>
    <property type="evidence" value="ECO:0007669"/>
    <property type="project" value="TreeGrafter"/>
</dbReference>
<keyword evidence="1" id="KW-0479">Metal-binding</keyword>
<keyword evidence="2" id="KW-0456">Lyase</keyword>
<dbReference type="Gene3D" id="3.40.225.10">
    <property type="entry name" value="Class II aldolase/adducin N-terminal domain"/>
    <property type="match status" value="1"/>
</dbReference>
<dbReference type="Proteomes" id="UP000019140">
    <property type="component" value="Unassembled WGS sequence"/>
</dbReference>
<evidence type="ECO:0000313" key="5">
    <source>
        <dbReference type="Proteomes" id="UP000019140"/>
    </source>
</evidence>
<dbReference type="AlphaFoldDB" id="W4MDH9"/>
<dbReference type="HOGENOM" id="CLU_006033_3_1_7"/>
<dbReference type="GO" id="GO:0005829">
    <property type="term" value="C:cytosol"/>
    <property type="evidence" value="ECO:0007669"/>
    <property type="project" value="TreeGrafter"/>
</dbReference>
<evidence type="ECO:0000256" key="1">
    <source>
        <dbReference type="ARBA" id="ARBA00022723"/>
    </source>
</evidence>
<evidence type="ECO:0000313" key="4">
    <source>
        <dbReference type="EMBL" id="ETX08253.1"/>
    </source>
</evidence>
<organism evidence="4 5">
    <name type="scientific">Candidatus Entotheonella gemina</name>
    <dbReference type="NCBI Taxonomy" id="1429439"/>
    <lineage>
        <taxon>Bacteria</taxon>
        <taxon>Pseudomonadati</taxon>
        <taxon>Nitrospinota/Tectimicrobiota group</taxon>
        <taxon>Candidatus Tectimicrobiota</taxon>
        <taxon>Candidatus Entotheonellia</taxon>
        <taxon>Candidatus Entotheonellales</taxon>
        <taxon>Candidatus Entotheonellaceae</taxon>
        <taxon>Candidatus Entotheonella</taxon>
    </lineage>
</organism>
<dbReference type="GO" id="GO:0016832">
    <property type="term" value="F:aldehyde-lyase activity"/>
    <property type="evidence" value="ECO:0007669"/>
    <property type="project" value="TreeGrafter"/>
</dbReference>
<dbReference type="Pfam" id="PF00596">
    <property type="entry name" value="Aldolase_II"/>
    <property type="match status" value="1"/>
</dbReference>
<sequence>MASPDQTCEAIVDICQRLYQRGFIVGTEGNVSVRVDESHLWITPSGYHKGMMHADDLLLIDLDGQVHAGHGRPSSETPMHLALYQSRDDIQSVVHAHPPIATAMTVTGSPLTTNLLPEAVVVLGDVPTVPYHMPSTWDFAKMVSEAMQHTNAALLENHGAVAVGPSLQAAFNVMETIERAAQIFSIAKTLGHVRPLSSEAIKALHALRAN</sequence>
<gene>
    <name evidence="4" type="ORF">ETSY2_06455</name>
</gene>
<name>W4MDH9_9BACT</name>
<dbReference type="PANTHER" id="PTHR22789">
    <property type="entry name" value="FUCULOSE PHOSPHATE ALDOLASE"/>
    <property type="match status" value="1"/>
</dbReference>
<dbReference type="InterPro" id="IPR001303">
    <property type="entry name" value="Aldolase_II/adducin_N"/>
</dbReference>
<dbReference type="GO" id="GO:0046872">
    <property type="term" value="F:metal ion binding"/>
    <property type="evidence" value="ECO:0007669"/>
    <property type="project" value="UniProtKB-KW"/>
</dbReference>
<dbReference type="SMART" id="SM01007">
    <property type="entry name" value="Aldolase_II"/>
    <property type="match status" value="1"/>
</dbReference>
<evidence type="ECO:0000256" key="2">
    <source>
        <dbReference type="ARBA" id="ARBA00023239"/>
    </source>
</evidence>
<dbReference type="SUPFAM" id="SSF53639">
    <property type="entry name" value="AraD/HMP-PK domain-like"/>
    <property type="match status" value="1"/>
</dbReference>